<evidence type="ECO:0000259" key="1">
    <source>
        <dbReference type="SMART" id="SM00850"/>
    </source>
</evidence>
<reference evidence="2 3" key="1">
    <citation type="submission" date="2018-08" db="EMBL/GenBank/DDBJ databases">
        <title>Chitinophagaceae sp. K23C18032701, a novel bacterium isolated from forest soil.</title>
        <authorList>
            <person name="Wang C."/>
        </authorList>
    </citation>
    <scope>NUCLEOTIDE SEQUENCE [LARGE SCALE GENOMIC DNA]</scope>
    <source>
        <strain evidence="2 3">K23C18032701</strain>
    </source>
</reference>
<name>A0A3E1NL62_9BACT</name>
<gene>
    <name evidence="2" type="ORF">DXN05_07235</name>
</gene>
<organism evidence="2 3">
    <name type="scientific">Deminuibacter soli</name>
    <dbReference type="NCBI Taxonomy" id="2291815"/>
    <lineage>
        <taxon>Bacteria</taxon>
        <taxon>Pseudomonadati</taxon>
        <taxon>Bacteroidota</taxon>
        <taxon>Chitinophagia</taxon>
        <taxon>Chitinophagales</taxon>
        <taxon>Chitinophagaceae</taxon>
        <taxon>Deminuibacter</taxon>
    </lineage>
</organism>
<feature type="domain" description="HTH LytTR-type" evidence="1">
    <location>
        <begin position="131"/>
        <end position="220"/>
    </location>
</feature>
<dbReference type="InterPro" id="IPR007492">
    <property type="entry name" value="LytTR_DNA-bd_dom"/>
</dbReference>
<dbReference type="GO" id="GO:0003677">
    <property type="term" value="F:DNA binding"/>
    <property type="evidence" value="ECO:0007669"/>
    <property type="project" value="InterPro"/>
</dbReference>
<sequence>MQFLIVNEQAFSCQALRTIIMQCRPAATVYTCATTQQAADLLQQHEITAMFLKVKDWNYTSFAEMQAHHRPLLVFISEHNEKGTELLAKDLSLHLKEPYCLTSVNRILLNIEHGLFRAQYHWNFFFIKHNYRFKKIHFPDVQCIEAKTNYITITVPGNQFMIACSLNKIMTLLPQQQFFRVNRHLVLPAEVVQDAHKGRLLYGDREIRLSRRRRREGVIA</sequence>
<comment type="caution">
    <text evidence="2">The sequence shown here is derived from an EMBL/GenBank/DDBJ whole genome shotgun (WGS) entry which is preliminary data.</text>
</comment>
<dbReference type="OrthoDB" id="1646880at2"/>
<proteinExistence type="predicted"/>
<dbReference type="EMBL" id="QTJU01000002">
    <property type="protein sequence ID" value="RFM28584.1"/>
    <property type="molecule type" value="Genomic_DNA"/>
</dbReference>
<keyword evidence="3" id="KW-1185">Reference proteome</keyword>
<accession>A0A3E1NL62</accession>
<dbReference type="Pfam" id="PF04397">
    <property type="entry name" value="LytTR"/>
    <property type="match status" value="1"/>
</dbReference>
<evidence type="ECO:0000313" key="3">
    <source>
        <dbReference type="Proteomes" id="UP000261284"/>
    </source>
</evidence>
<dbReference type="RefSeq" id="WP_116846574.1">
    <property type="nucleotide sequence ID" value="NZ_QTJU01000002.1"/>
</dbReference>
<dbReference type="AlphaFoldDB" id="A0A3E1NL62"/>
<dbReference type="Proteomes" id="UP000261284">
    <property type="component" value="Unassembled WGS sequence"/>
</dbReference>
<dbReference type="Gene3D" id="2.40.50.1020">
    <property type="entry name" value="LytTr DNA-binding domain"/>
    <property type="match status" value="1"/>
</dbReference>
<evidence type="ECO:0000313" key="2">
    <source>
        <dbReference type="EMBL" id="RFM28584.1"/>
    </source>
</evidence>
<dbReference type="SMART" id="SM00850">
    <property type="entry name" value="LytTR"/>
    <property type="match status" value="1"/>
</dbReference>
<protein>
    <submittedName>
        <fullName evidence="2">LytTR family transcriptional regulator</fullName>
    </submittedName>
</protein>